<dbReference type="PANTHER" id="PTHR15348:SF0">
    <property type="entry name" value="PROTEIN DEAD RINGER"/>
    <property type="match status" value="1"/>
</dbReference>
<reference evidence="10" key="1">
    <citation type="submission" date="2020-08" db="EMBL/GenBank/DDBJ databases">
        <title>Plant Genome Project.</title>
        <authorList>
            <person name="Zhang R.-G."/>
        </authorList>
    </citation>
    <scope>NUCLEOTIDE SEQUENCE</scope>
    <source>
        <strain evidence="10">WSP0</strain>
        <tissue evidence="10">Leaf</tissue>
    </source>
</reference>
<dbReference type="SMART" id="SM01014">
    <property type="entry name" value="ARID"/>
    <property type="match status" value="1"/>
</dbReference>
<dbReference type="InterPro" id="IPR002068">
    <property type="entry name" value="A-crystallin/Hsp20_dom"/>
</dbReference>
<dbReference type="Gene3D" id="1.10.150.60">
    <property type="entry name" value="ARID DNA-binding domain"/>
    <property type="match status" value="1"/>
</dbReference>
<evidence type="ECO:0008006" key="12">
    <source>
        <dbReference type="Google" id="ProtNLM"/>
    </source>
</evidence>
<dbReference type="CDD" id="cd16100">
    <property type="entry name" value="ARID"/>
    <property type="match status" value="1"/>
</dbReference>
<proteinExistence type="inferred from homology"/>
<dbReference type="InterPro" id="IPR036431">
    <property type="entry name" value="ARID_dom_sf"/>
</dbReference>
<dbReference type="GO" id="GO:0006357">
    <property type="term" value="P:regulation of transcription by RNA polymerase II"/>
    <property type="evidence" value="ECO:0007669"/>
    <property type="project" value="InterPro"/>
</dbReference>
<feature type="compositionally biased region" description="Basic and acidic residues" evidence="7">
    <location>
        <begin position="1"/>
        <end position="11"/>
    </location>
</feature>
<dbReference type="FunFam" id="2.60.40.790:FF:000014">
    <property type="entry name" value="AT-rich interactive domain-containing protein 3"/>
    <property type="match status" value="1"/>
</dbReference>
<dbReference type="AlphaFoldDB" id="A0AAV6IK02"/>
<dbReference type="PROSITE" id="PS01031">
    <property type="entry name" value="SHSP"/>
    <property type="match status" value="1"/>
</dbReference>
<dbReference type="Pfam" id="PF00011">
    <property type="entry name" value="HSP20"/>
    <property type="match status" value="1"/>
</dbReference>
<evidence type="ECO:0000259" key="9">
    <source>
        <dbReference type="PROSITE" id="PS51011"/>
    </source>
</evidence>
<evidence type="ECO:0000256" key="1">
    <source>
        <dbReference type="ARBA" id="ARBA00023015"/>
    </source>
</evidence>
<organism evidence="10 11">
    <name type="scientific">Rhododendron griersonianum</name>
    <dbReference type="NCBI Taxonomy" id="479676"/>
    <lineage>
        <taxon>Eukaryota</taxon>
        <taxon>Viridiplantae</taxon>
        <taxon>Streptophyta</taxon>
        <taxon>Embryophyta</taxon>
        <taxon>Tracheophyta</taxon>
        <taxon>Spermatophyta</taxon>
        <taxon>Magnoliopsida</taxon>
        <taxon>eudicotyledons</taxon>
        <taxon>Gunneridae</taxon>
        <taxon>Pentapetalae</taxon>
        <taxon>asterids</taxon>
        <taxon>Ericales</taxon>
        <taxon>Ericaceae</taxon>
        <taxon>Ericoideae</taxon>
        <taxon>Rhodoreae</taxon>
        <taxon>Rhododendron</taxon>
    </lineage>
</organism>
<keyword evidence="1" id="KW-0805">Transcription regulation</keyword>
<dbReference type="GO" id="GO:0003677">
    <property type="term" value="F:DNA binding"/>
    <property type="evidence" value="ECO:0007669"/>
    <property type="project" value="UniProtKB-KW"/>
</dbReference>
<keyword evidence="2" id="KW-0238">DNA-binding</keyword>
<dbReference type="SUPFAM" id="SSF49764">
    <property type="entry name" value="HSP20-like chaperones"/>
    <property type="match status" value="1"/>
</dbReference>
<evidence type="ECO:0000256" key="2">
    <source>
        <dbReference type="ARBA" id="ARBA00023125"/>
    </source>
</evidence>
<feature type="region of interest" description="Disordered" evidence="7">
    <location>
        <begin position="1"/>
        <end position="47"/>
    </location>
</feature>
<gene>
    <name evidence="10" type="ORF">RHGRI_032994</name>
</gene>
<keyword evidence="11" id="KW-1185">Reference proteome</keyword>
<feature type="domain" description="ARID" evidence="9">
    <location>
        <begin position="298"/>
        <end position="389"/>
    </location>
</feature>
<dbReference type="InterPro" id="IPR008978">
    <property type="entry name" value="HSP20-like_chaperone"/>
</dbReference>
<evidence type="ECO:0000313" key="10">
    <source>
        <dbReference type="EMBL" id="KAG5526924.1"/>
    </source>
</evidence>
<dbReference type="CDD" id="cd00298">
    <property type="entry name" value="ACD_sHsps_p23-like"/>
    <property type="match status" value="1"/>
</dbReference>
<evidence type="ECO:0000256" key="7">
    <source>
        <dbReference type="SAM" id="MobiDB-lite"/>
    </source>
</evidence>
<dbReference type="GO" id="GO:0005634">
    <property type="term" value="C:nucleus"/>
    <property type="evidence" value="ECO:0007669"/>
    <property type="project" value="TreeGrafter"/>
</dbReference>
<sequence length="634" mass="71020">MVKVTDEHDGVSNDIAVEDTEVEKDESTYLGDKDSTHSTGRLAGNKESLQSDYANVGNKECLLPHHIQNPIATARLHPEDDLEHPDVRSLELPKEGSSLEEKRLIEPSAVYPANNASPNEPQDRNEKFDDMHLDPLIQSDSIRPVEMSVKTQAEDEIGKELKKGLTGMELDEGIAAKEDELNYGEMGAEFLPEHETKDHESNSEELNVGVTDMELTQNTGTKEEELDDVMTGTELTPDNGIEEESNGAGTGKEVLADRKIKNESPKVELDVGVAIEDKSSNRSFLLESNDMADEWGTEEEQAAFMRELETFHKERFLEFKPPRFYGEPLNCLKLWRAVIRLGGYEQVTSCKYWRQVGESFKPPKTCTTVSWTFRCFYEKTQVNGFFTFVRVVFGGHLFASSYLHFLESLIFFLQALLEYEKHKMRSGELPFTDASFTEPASAGNLPGIHQASGPGRARRDAAARAMQGWHSQRLLGNGEVGDPLIKDKNSTSTPRREKYLKSIGLLKRKRPSPVERAVKAGRLKASKSQSDTMVVDIGPSADWVKINVQRTKDCYEVYALVPGLLREEVRVQSDPAGRLVISGQPEQLDNPWGVTPFKKVVSLPSRIDPHQTSAVVTLHGQLFVRVPFEQSDLQ</sequence>
<dbReference type="SMART" id="SM00501">
    <property type="entry name" value="BRIGHT"/>
    <property type="match status" value="1"/>
</dbReference>
<dbReference type="PROSITE" id="PS51011">
    <property type="entry name" value="ARID"/>
    <property type="match status" value="1"/>
</dbReference>
<evidence type="ECO:0000313" key="11">
    <source>
        <dbReference type="Proteomes" id="UP000823749"/>
    </source>
</evidence>
<comment type="caution">
    <text evidence="10">The sequence shown here is derived from an EMBL/GenBank/DDBJ whole genome shotgun (WGS) entry which is preliminary data.</text>
</comment>
<feature type="region of interest" description="Disordered" evidence="7">
    <location>
        <begin position="442"/>
        <end position="462"/>
    </location>
</feature>
<dbReference type="FunFam" id="1.10.150.60:FF:000018">
    <property type="entry name" value="AT-rich interactive domain-containing protein 3"/>
    <property type="match status" value="1"/>
</dbReference>
<dbReference type="Proteomes" id="UP000823749">
    <property type="component" value="Chromosome 11"/>
</dbReference>
<accession>A0AAV6IK02</accession>
<evidence type="ECO:0000259" key="8">
    <source>
        <dbReference type="PROSITE" id="PS01031"/>
    </source>
</evidence>
<dbReference type="EMBL" id="JACTNZ010000011">
    <property type="protein sequence ID" value="KAG5526924.1"/>
    <property type="molecule type" value="Genomic_DNA"/>
</dbReference>
<keyword evidence="3" id="KW-0804">Transcription</keyword>
<feature type="compositionally biased region" description="Basic and acidic residues" evidence="7">
    <location>
        <begin position="25"/>
        <end position="36"/>
    </location>
</feature>
<dbReference type="Pfam" id="PF01388">
    <property type="entry name" value="ARID"/>
    <property type="match status" value="1"/>
</dbReference>
<dbReference type="InterPro" id="IPR045147">
    <property type="entry name" value="ARI3A/B/C"/>
</dbReference>
<dbReference type="Gene3D" id="2.60.40.790">
    <property type="match status" value="1"/>
</dbReference>
<comment type="similarity">
    <text evidence="5 6">Belongs to the small heat shock protein (HSP20) family.</text>
</comment>
<protein>
    <recommendedName>
        <fullName evidence="12">AT-rich interactive domain-containing protein 3</fullName>
    </recommendedName>
</protein>
<dbReference type="InterPro" id="IPR001606">
    <property type="entry name" value="ARID_dom"/>
</dbReference>
<feature type="domain" description="SHSP" evidence="8">
    <location>
        <begin position="537"/>
        <end position="634"/>
    </location>
</feature>
<name>A0AAV6IK02_9ERIC</name>
<evidence type="ECO:0000256" key="6">
    <source>
        <dbReference type="RuleBase" id="RU003616"/>
    </source>
</evidence>
<feature type="region of interest" description="Disordered" evidence="7">
    <location>
        <begin position="108"/>
        <end position="127"/>
    </location>
</feature>
<evidence type="ECO:0000256" key="5">
    <source>
        <dbReference type="PROSITE-ProRule" id="PRU00285"/>
    </source>
</evidence>
<feature type="region of interest" description="Disordered" evidence="7">
    <location>
        <begin position="232"/>
        <end position="251"/>
    </location>
</feature>
<dbReference type="PANTHER" id="PTHR15348">
    <property type="entry name" value="AT-RICH INTERACTIVE DOMAIN-CONTAINING PROTEIN ARID DOMAIN- CONTAINING PROTEIN DEAD RINGER PROTEIN B-CELL REGULATOR OF IGH TRANSCRIPTION BRIGHT"/>
    <property type="match status" value="1"/>
</dbReference>
<dbReference type="SUPFAM" id="SSF46774">
    <property type="entry name" value="ARID-like"/>
    <property type="match status" value="1"/>
</dbReference>
<keyword evidence="4" id="KW-0539">Nucleus</keyword>
<evidence type="ECO:0000256" key="4">
    <source>
        <dbReference type="ARBA" id="ARBA00023242"/>
    </source>
</evidence>
<evidence type="ECO:0000256" key="3">
    <source>
        <dbReference type="ARBA" id="ARBA00023163"/>
    </source>
</evidence>